<evidence type="ECO:0000313" key="3">
    <source>
        <dbReference type="Proteomes" id="UP001143480"/>
    </source>
</evidence>
<reference evidence="2" key="2">
    <citation type="submission" date="2023-01" db="EMBL/GenBank/DDBJ databases">
        <authorList>
            <person name="Sun Q."/>
            <person name="Evtushenko L."/>
        </authorList>
    </citation>
    <scope>NUCLEOTIDE SEQUENCE</scope>
    <source>
        <strain evidence="2">VKM Ac-1321</strain>
    </source>
</reference>
<sequence>MDADSKAAGDPAATNGRRVTRGDQHTVRETSAEPHRLGQQPRQSTGTVLITAVGDHLGLA</sequence>
<evidence type="ECO:0000256" key="1">
    <source>
        <dbReference type="SAM" id="MobiDB-lite"/>
    </source>
</evidence>
<proteinExistence type="predicted"/>
<keyword evidence="3" id="KW-1185">Reference proteome</keyword>
<dbReference type="EMBL" id="BSFP01000006">
    <property type="protein sequence ID" value="GLL00078.1"/>
    <property type="molecule type" value="Genomic_DNA"/>
</dbReference>
<accession>A0A9W6KEZ1</accession>
<feature type="compositionally biased region" description="Basic and acidic residues" evidence="1">
    <location>
        <begin position="20"/>
        <end position="36"/>
    </location>
</feature>
<organism evidence="2 3">
    <name type="scientific">Dactylosporangium matsuzakiense</name>
    <dbReference type="NCBI Taxonomy" id="53360"/>
    <lineage>
        <taxon>Bacteria</taxon>
        <taxon>Bacillati</taxon>
        <taxon>Actinomycetota</taxon>
        <taxon>Actinomycetes</taxon>
        <taxon>Micromonosporales</taxon>
        <taxon>Micromonosporaceae</taxon>
        <taxon>Dactylosporangium</taxon>
    </lineage>
</organism>
<feature type="region of interest" description="Disordered" evidence="1">
    <location>
        <begin position="1"/>
        <end position="48"/>
    </location>
</feature>
<protein>
    <submittedName>
        <fullName evidence="2">Uncharacterized protein</fullName>
    </submittedName>
</protein>
<dbReference type="AlphaFoldDB" id="A0A9W6KEZ1"/>
<comment type="caution">
    <text evidence="2">The sequence shown here is derived from an EMBL/GenBank/DDBJ whole genome shotgun (WGS) entry which is preliminary data.</text>
</comment>
<name>A0A9W6KEZ1_9ACTN</name>
<gene>
    <name evidence="2" type="ORF">GCM10017581_018180</name>
</gene>
<reference evidence="2" key="1">
    <citation type="journal article" date="2014" name="Int. J. Syst. Evol. Microbiol.">
        <title>Complete genome sequence of Corynebacterium casei LMG S-19264T (=DSM 44701T), isolated from a smear-ripened cheese.</title>
        <authorList>
            <consortium name="US DOE Joint Genome Institute (JGI-PGF)"/>
            <person name="Walter F."/>
            <person name="Albersmeier A."/>
            <person name="Kalinowski J."/>
            <person name="Ruckert C."/>
        </authorList>
    </citation>
    <scope>NUCLEOTIDE SEQUENCE</scope>
    <source>
        <strain evidence="2">VKM Ac-1321</strain>
    </source>
</reference>
<evidence type="ECO:0000313" key="2">
    <source>
        <dbReference type="EMBL" id="GLL00078.1"/>
    </source>
</evidence>
<dbReference type="Proteomes" id="UP001143480">
    <property type="component" value="Unassembled WGS sequence"/>
</dbReference>